<protein>
    <recommendedName>
        <fullName evidence="4">DUF2273 domain-containing protein</fullName>
    </recommendedName>
</protein>
<proteinExistence type="predicted"/>
<reference evidence="3" key="1">
    <citation type="journal article" date="2019" name="Int. J. Syst. Evol. Microbiol.">
        <title>The Global Catalogue of Microorganisms (GCM) 10K type strain sequencing project: providing services to taxonomists for standard genome sequencing and annotation.</title>
        <authorList>
            <consortium name="The Broad Institute Genomics Platform"/>
            <consortium name="The Broad Institute Genome Sequencing Center for Infectious Disease"/>
            <person name="Wu L."/>
            <person name="Ma J."/>
        </authorList>
    </citation>
    <scope>NUCLEOTIDE SEQUENCE [LARGE SCALE GENOMIC DNA]</scope>
    <source>
        <strain evidence="3">JCM 18325</strain>
    </source>
</reference>
<keyword evidence="3" id="KW-1185">Reference proteome</keyword>
<comment type="caution">
    <text evidence="2">The sequence shown here is derived from an EMBL/GenBank/DDBJ whole genome shotgun (WGS) entry which is preliminary data.</text>
</comment>
<name>A0ABP9CGR0_9FLAO</name>
<accession>A0ABP9CGR0</accession>
<sequence>MLKYIAIIIIGILIGLCFGIFLKNLTQVKLFVYVGIMAGALVSEKVINSYHIKNNTLLHRS</sequence>
<feature type="transmembrane region" description="Helical" evidence="1">
    <location>
        <begin position="28"/>
        <end position="47"/>
    </location>
</feature>
<keyword evidence="1" id="KW-1133">Transmembrane helix</keyword>
<evidence type="ECO:0000256" key="1">
    <source>
        <dbReference type="SAM" id="Phobius"/>
    </source>
</evidence>
<feature type="transmembrane region" description="Helical" evidence="1">
    <location>
        <begin position="5"/>
        <end position="22"/>
    </location>
</feature>
<evidence type="ECO:0000313" key="2">
    <source>
        <dbReference type="EMBL" id="GAA4810855.1"/>
    </source>
</evidence>
<dbReference type="Proteomes" id="UP001501433">
    <property type="component" value="Unassembled WGS sequence"/>
</dbReference>
<evidence type="ECO:0000313" key="3">
    <source>
        <dbReference type="Proteomes" id="UP001501433"/>
    </source>
</evidence>
<organism evidence="2 3">
    <name type="scientific">Litoribaculum gwangyangense</name>
    <dbReference type="NCBI Taxonomy" id="1130722"/>
    <lineage>
        <taxon>Bacteria</taxon>
        <taxon>Pseudomonadati</taxon>
        <taxon>Bacteroidota</taxon>
        <taxon>Flavobacteriia</taxon>
        <taxon>Flavobacteriales</taxon>
        <taxon>Flavobacteriaceae</taxon>
        <taxon>Litoribaculum</taxon>
    </lineage>
</organism>
<evidence type="ECO:0008006" key="4">
    <source>
        <dbReference type="Google" id="ProtNLM"/>
    </source>
</evidence>
<keyword evidence="1" id="KW-0812">Transmembrane</keyword>
<dbReference type="EMBL" id="BAABJW010000002">
    <property type="protein sequence ID" value="GAA4810855.1"/>
    <property type="molecule type" value="Genomic_DNA"/>
</dbReference>
<keyword evidence="1" id="KW-0472">Membrane</keyword>
<gene>
    <name evidence="2" type="ORF">GCM10023330_17530</name>
</gene>